<sequence length="102" mass="11286">QLTDSDYEDEQPKHSFVNHYMSDPTYYNSWKRQPKSLKALGSPFGYEECATADAEPYYQTVVTQHSTGGAYTPTGQPAHTHVNPNANPPGSRTPVTGFSSFV</sequence>
<comment type="caution">
    <text evidence="2">The sequence shown here is derived from an EMBL/GenBank/DDBJ whole genome shotgun (WGS) entry which is preliminary data.</text>
</comment>
<feature type="non-terminal residue" evidence="2">
    <location>
        <position position="1"/>
    </location>
</feature>
<dbReference type="EMBL" id="CAAE01002843">
    <property type="protein sequence ID" value="CAF87614.1"/>
    <property type="molecule type" value="Genomic_DNA"/>
</dbReference>
<reference evidence="2" key="1">
    <citation type="journal article" date="2004" name="Nature">
        <title>Genome duplication in the teleost fish Tetraodon nigroviridis reveals the early vertebrate proto-karyotype.</title>
        <authorList>
            <person name="Jaillon O."/>
            <person name="Aury J.-M."/>
            <person name="Brunet F."/>
            <person name="Petit J.-L."/>
            <person name="Stange-Thomann N."/>
            <person name="Mauceli E."/>
            <person name="Bouneau L."/>
            <person name="Fischer C."/>
            <person name="Ozouf-Costaz C."/>
            <person name="Bernot A."/>
            <person name="Nicaud S."/>
            <person name="Jaffe D."/>
            <person name="Fisher S."/>
            <person name="Lutfalla G."/>
            <person name="Dossat C."/>
            <person name="Segurens B."/>
            <person name="Dasilva C."/>
            <person name="Salanoubat M."/>
            <person name="Levy M."/>
            <person name="Boudet N."/>
            <person name="Castellano S."/>
            <person name="Anthouard V."/>
            <person name="Jubin C."/>
            <person name="Castelli V."/>
            <person name="Katinka M."/>
            <person name="Vacherie B."/>
            <person name="Biemont C."/>
            <person name="Skalli Z."/>
            <person name="Cattolico L."/>
            <person name="Poulain J."/>
            <person name="De Berardinis V."/>
            <person name="Cruaud C."/>
            <person name="Duprat S."/>
            <person name="Brottier P."/>
            <person name="Coutanceau J.-P."/>
            <person name="Gouzy J."/>
            <person name="Parra G."/>
            <person name="Lardier G."/>
            <person name="Chapple C."/>
            <person name="McKernan K.J."/>
            <person name="McEwan P."/>
            <person name="Bosak S."/>
            <person name="Kellis M."/>
            <person name="Volff J.-N."/>
            <person name="Guigo R."/>
            <person name="Zody M.C."/>
            <person name="Mesirov J."/>
            <person name="Lindblad-Toh K."/>
            <person name="Birren B."/>
            <person name="Nusbaum C."/>
            <person name="Kahn D."/>
            <person name="Robinson-Rechavi M."/>
            <person name="Laudet V."/>
            <person name="Schachter V."/>
            <person name="Quetier F."/>
            <person name="Saurin W."/>
            <person name="Scarpelli C."/>
            <person name="Wincker P."/>
            <person name="Lander E.S."/>
            <person name="Weissenbach J."/>
            <person name="Roest Crollius H."/>
        </authorList>
    </citation>
    <scope>NUCLEOTIDE SEQUENCE [LARGE SCALE GENOMIC DNA]</scope>
</reference>
<reference evidence="2" key="2">
    <citation type="submission" date="2004-02" db="EMBL/GenBank/DDBJ databases">
        <authorList>
            <consortium name="Genoscope"/>
            <consortium name="Whitehead Institute Centre for Genome Research"/>
        </authorList>
    </citation>
    <scope>NUCLEOTIDE SEQUENCE</scope>
</reference>
<protein>
    <submittedName>
        <fullName evidence="2">(spotted green pufferfish) hypothetical protein</fullName>
    </submittedName>
</protein>
<evidence type="ECO:0000313" key="2">
    <source>
        <dbReference type="EMBL" id="CAF87614.1"/>
    </source>
</evidence>
<name>Q4THL8_TETNG</name>
<feature type="region of interest" description="Disordered" evidence="1">
    <location>
        <begin position="68"/>
        <end position="102"/>
    </location>
</feature>
<dbReference type="OrthoDB" id="8923679at2759"/>
<evidence type="ECO:0000256" key="1">
    <source>
        <dbReference type="SAM" id="MobiDB-lite"/>
    </source>
</evidence>
<proteinExistence type="predicted"/>
<accession>Q4THL8</accession>
<feature type="non-terminal residue" evidence="2">
    <location>
        <position position="102"/>
    </location>
</feature>
<dbReference type="KEGG" id="tng:GSTEN00000498G001"/>
<organism evidence="2">
    <name type="scientific">Tetraodon nigroviridis</name>
    <name type="common">Spotted green pufferfish</name>
    <name type="synonym">Chelonodon nigroviridis</name>
    <dbReference type="NCBI Taxonomy" id="99883"/>
    <lineage>
        <taxon>Eukaryota</taxon>
        <taxon>Metazoa</taxon>
        <taxon>Chordata</taxon>
        <taxon>Craniata</taxon>
        <taxon>Vertebrata</taxon>
        <taxon>Euteleostomi</taxon>
        <taxon>Actinopterygii</taxon>
        <taxon>Neopterygii</taxon>
        <taxon>Teleostei</taxon>
        <taxon>Neoteleostei</taxon>
        <taxon>Acanthomorphata</taxon>
        <taxon>Eupercaria</taxon>
        <taxon>Tetraodontiformes</taxon>
        <taxon>Tetradontoidea</taxon>
        <taxon>Tetraodontidae</taxon>
        <taxon>Tetraodon</taxon>
    </lineage>
</organism>
<gene>
    <name evidence="2" type="ORF">GSTENG00000498001</name>
</gene>
<dbReference type="AlphaFoldDB" id="Q4THL8"/>